<keyword evidence="4" id="KW-1185">Reference proteome</keyword>
<reference evidence="3 4" key="1">
    <citation type="journal article" date="2006" name="Int. J. Syst. Evol. Microbiol.">
        <title>Dyella yeojuensis sp. nov., isolated from greenhouse soil in Korea.</title>
        <authorList>
            <person name="Kim B.Y."/>
            <person name="Weon H.Y."/>
            <person name="Lee K.H."/>
            <person name="Seok S.J."/>
            <person name="Kwon S.W."/>
            <person name="Go S.J."/>
            <person name="Stackebrandt E."/>
        </authorList>
    </citation>
    <scope>NUCLEOTIDE SEQUENCE [LARGE SCALE GENOMIC DNA]</scope>
    <source>
        <strain evidence="3 4">DSM 17673</strain>
    </source>
</reference>
<evidence type="ECO:0000313" key="3">
    <source>
        <dbReference type="EMBL" id="NID14149.1"/>
    </source>
</evidence>
<dbReference type="CDD" id="cd05233">
    <property type="entry name" value="SDR_c"/>
    <property type="match status" value="1"/>
</dbReference>
<gene>
    <name evidence="3" type="ORF">HBF32_01545</name>
</gene>
<dbReference type="SUPFAM" id="SSF51735">
    <property type="entry name" value="NAD(P)-binding Rossmann-fold domains"/>
    <property type="match status" value="1"/>
</dbReference>
<dbReference type="GO" id="GO:0016616">
    <property type="term" value="F:oxidoreductase activity, acting on the CH-OH group of donors, NAD or NADP as acceptor"/>
    <property type="evidence" value="ECO:0007669"/>
    <property type="project" value="TreeGrafter"/>
</dbReference>
<dbReference type="PRINTS" id="PR00080">
    <property type="entry name" value="SDRFAMILY"/>
</dbReference>
<protein>
    <submittedName>
        <fullName evidence="3">SDR family oxidoreductase</fullName>
    </submittedName>
</protein>
<organism evidence="3 4">
    <name type="scientific">Luteibacter yeojuensis</name>
    <dbReference type="NCBI Taxonomy" id="345309"/>
    <lineage>
        <taxon>Bacteria</taxon>
        <taxon>Pseudomonadati</taxon>
        <taxon>Pseudomonadota</taxon>
        <taxon>Gammaproteobacteria</taxon>
        <taxon>Lysobacterales</taxon>
        <taxon>Rhodanobacteraceae</taxon>
        <taxon>Luteibacter</taxon>
    </lineage>
</organism>
<dbReference type="Proteomes" id="UP000518878">
    <property type="component" value="Unassembled WGS sequence"/>
</dbReference>
<dbReference type="Gene3D" id="3.40.50.720">
    <property type="entry name" value="NAD(P)-binding Rossmann-like Domain"/>
    <property type="match status" value="1"/>
</dbReference>
<comment type="caution">
    <text evidence="3">The sequence shown here is derived from an EMBL/GenBank/DDBJ whole genome shotgun (WGS) entry which is preliminary data.</text>
</comment>
<name>A0A7X5TNY5_9GAMM</name>
<dbReference type="GO" id="GO:0030497">
    <property type="term" value="P:fatty acid elongation"/>
    <property type="evidence" value="ECO:0007669"/>
    <property type="project" value="TreeGrafter"/>
</dbReference>
<dbReference type="PANTHER" id="PTHR42760">
    <property type="entry name" value="SHORT-CHAIN DEHYDROGENASES/REDUCTASES FAMILY MEMBER"/>
    <property type="match status" value="1"/>
</dbReference>
<dbReference type="FunFam" id="3.40.50.720:FF:000084">
    <property type="entry name" value="Short-chain dehydrogenase reductase"/>
    <property type="match status" value="1"/>
</dbReference>
<dbReference type="EMBL" id="JAAQTL010000001">
    <property type="protein sequence ID" value="NID14149.1"/>
    <property type="molecule type" value="Genomic_DNA"/>
</dbReference>
<evidence type="ECO:0000256" key="1">
    <source>
        <dbReference type="ARBA" id="ARBA00006484"/>
    </source>
</evidence>
<dbReference type="Pfam" id="PF00106">
    <property type="entry name" value="adh_short"/>
    <property type="match status" value="1"/>
</dbReference>
<evidence type="ECO:0000313" key="4">
    <source>
        <dbReference type="Proteomes" id="UP000518878"/>
    </source>
</evidence>
<dbReference type="InterPro" id="IPR036291">
    <property type="entry name" value="NAD(P)-bd_dom_sf"/>
</dbReference>
<dbReference type="RefSeq" id="WP_166697876.1">
    <property type="nucleotide sequence ID" value="NZ_JAAQTL010000001.1"/>
</dbReference>
<proteinExistence type="inferred from homology"/>
<dbReference type="PRINTS" id="PR00081">
    <property type="entry name" value="GDHRDH"/>
</dbReference>
<dbReference type="PANTHER" id="PTHR42760:SF135">
    <property type="entry name" value="BLL7886 PROTEIN"/>
    <property type="match status" value="1"/>
</dbReference>
<accession>A0A7X5TNY5</accession>
<comment type="similarity">
    <text evidence="1 2">Belongs to the short-chain dehydrogenases/reductases (SDR) family.</text>
</comment>
<dbReference type="AlphaFoldDB" id="A0A7X5TNY5"/>
<evidence type="ECO:0000256" key="2">
    <source>
        <dbReference type="RuleBase" id="RU000363"/>
    </source>
</evidence>
<dbReference type="InterPro" id="IPR002347">
    <property type="entry name" value="SDR_fam"/>
</dbReference>
<sequence length="244" mass="25662">MSTRNTVIVTGASSGLGFAIAKAFLDLGYNVVGNGRSQARLDEAAAALGNSDRFLTVAGDVASPETAERLFDHAIEAFGQVDVLVNNAGIFIAKPFAEYTPEDIDAVIDTNLRGFIYPSQVAVRHMAARKSGHIVNITANIGLHPDRNVPAALAVLIKGGLNDVTRGLALELSPHNVRVSAVAPGIIETPMHAPETHAFLSGLNPMGRMGRPEDIAEAVVYLVRSTFTNGVVLPVDGGASTGRW</sequence>